<evidence type="ECO:0000256" key="1">
    <source>
        <dbReference type="ARBA" id="ARBA00004141"/>
    </source>
</evidence>
<evidence type="ECO:0000256" key="5">
    <source>
        <dbReference type="ARBA" id="ARBA00023136"/>
    </source>
</evidence>
<proteinExistence type="inferred from homology"/>
<evidence type="ECO:0000256" key="2">
    <source>
        <dbReference type="ARBA" id="ARBA00008096"/>
    </source>
</evidence>
<dbReference type="GO" id="GO:0005789">
    <property type="term" value="C:endoplasmic reticulum membrane"/>
    <property type="evidence" value="ECO:0007669"/>
    <property type="project" value="TreeGrafter"/>
</dbReference>
<evidence type="ECO:0000313" key="7">
    <source>
        <dbReference type="EMBL" id="ELA42354.1"/>
    </source>
</evidence>
<comment type="similarity">
    <text evidence="2">Belongs to the SVP26 family.</text>
</comment>
<dbReference type="GO" id="GO:0097020">
    <property type="term" value="F:COPII receptor activity"/>
    <property type="evidence" value="ECO:0007669"/>
    <property type="project" value="InterPro"/>
</dbReference>
<evidence type="ECO:0000256" key="3">
    <source>
        <dbReference type="ARBA" id="ARBA00022692"/>
    </source>
</evidence>
<dbReference type="GO" id="GO:0000139">
    <property type="term" value="C:Golgi membrane"/>
    <property type="evidence" value="ECO:0007669"/>
    <property type="project" value="TreeGrafter"/>
</dbReference>
<keyword evidence="5 6" id="KW-0472">Membrane</keyword>
<comment type="subcellular location">
    <subcellularLocation>
        <location evidence="1">Membrane</location>
        <topology evidence="1">Multi-pass membrane protein</topology>
    </subcellularLocation>
</comment>
<organism evidence="7 8">
    <name type="scientific">Vittaforma corneae (strain ATCC 50505)</name>
    <name type="common">Microsporidian parasite</name>
    <name type="synonym">Nosema corneum</name>
    <dbReference type="NCBI Taxonomy" id="993615"/>
    <lineage>
        <taxon>Eukaryota</taxon>
        <taxon>Fungi</taxon>
        <taxon>Fungi incertae sedis</taxon>
        <taxon>Microsporidia</taxon>
        <taxon>Nosematidae</taxon>
        <taxon>Vittaforma</taxon>
    </lineage>
</organism>
<accession>L2GNZ8</accession>
<evidence type="ECO:0000313" key="8">
    <source>
        <dbReference type="Proteomes" id="UP000011082"/>
    </source>
</evidence>
<dbReference type="AlphaFoldDB" id="L2GNZ8"/>
<evidence type="ECO:0000256" key="4">
    <source>
        <dbReference type="ARBA" id="ARBA00022989"/>
    </source>
</evidence>
<name>L2GNZ8_VITCO</name>
<dbReference type="PANTHER" id="PTHR13144:SF0">
    <property type="entry name" value="PROTEIN TEX261"/>
    <property type="match status" value="1"/>
</dbReference>
<dbReference type="GeneID" id="19881170"/>
<dbReference type="HOGENOM" id="CLU_128914_0_0_1"/>
<keyword evidence="4 6" id="KW-1133">Transmembrane helix</keyword>
<dbReference type="Pfam" id="PF04148">
    <property type="entry name" value="Erv26"/>
    <property type="match status" value="1"/>
</dbReference>
<dbReference type="EMBL" id="JH370132">
    <property type="protein sequence ID" value="ELA42354.1"/>
    <property type="molecule type" value="Genomic_DNA"/>
</dbReference>
<feature type="transmembrane region" description="Helical" evidence="6">
    <location>
        <begin position="94"/>
        <end position="111"/>
    </location>
</feature>
<reference evidence="8" key="1">
    <citation type="submission" date="2011-05" db="EMBL/GenBank/DDBJ databases">
        <title>The genome sequence of Vittaforma corneae strain ATCC 50505.</title>
        <authorList>
            <consortium name="The Broad Institute Genome Sequencing Platform"/>
            <person name="Cuomo C."/>
            <person name="Didier E."/>
            <person name="Bowers L."/>
            <person name="Young S.K."/>
            <person name="Zeng Q."/>
            <person name="Gargeya S."/>
            <person name="Fitzgerald M."/>
            <person name="Haas B."/>
            <person name="Abouelleil A."/>
            <person name="Alvarado L."/>
            <person name="Arachchi H.M."/>
            <person name="Berlin A."/>
            <person name="Chapman S.B."/>
            <person name="Gearin G."/>
            <person name="Goldberg J."/>
            <person name="Griggs A."/>
            <person name="Gujja S."/>
            <person name="Hansen M."/>
            <person name="Heiman D."/>
            <person name="Howarth C."/>
            <person name="Larimer J."/>
            <person name="Lui A."/>
            <person name="MacDonald P.J.P."/>
            <person name="McCowen C."/>
            <person name="Montmayeur A."/>
            <person name="Murphy C."/>
            <person name="Neiman D."/>
            <person name="Pearson M."/>
            <person name="Priest M."/>
            <person name="Roberts A."/>
            <person name="Saif S."/>
            <person name="Shea T."/>
            <person name="Sisk P."/>
            <person name="Stolte C."/>
            <person name="Sykes S."/>
            <person name="Wortman J."/>
            <person name="Nusbaum C."/>
            <person name="Birren B."/>
        </authorList>
    </citation>
    <scope>NUCLEOTIDE SEQUENCE [LARGE SCALE GENOMIC DNA]</scope>
    <source>
        <strain evidence="8">ATCC 50505</strain>
    </source>
</reference>
<dbReference type="InterPro" id="IPR007277">
    <property type="entry name" value="Svp26/Tex261"/>
</dbReference>
<dbReference type="GO" id="GO:0030134">
    <property type="term" value="C:COPII-coated ER to Golgi transport vesicle"/>
    <property type="evidence" value="ECO:0007669"/>
    <property type="project" value="TreeGrafter"/>
</dbReference>
<sequence length="179" mass="20511">MFFQALKILFAVFIFTIMAIVLGVITKELIQYFENSPYAAKNAVKFLLYLVAFFHLPLFLKLPFKFIILNLLGQILYISLFGEYPNISTKDARFVAGTMVTIYNHFYFTSLGTTKSTYGAKYIAGYVVIWMAPMILYLALSANQNIVLIGHTRRRSPRPTRMVVGPLQFKRTKSPRRAS</sequence>
<feature type="transmembrane region" description="Helical" evidence="6">
    <location>
        <begin position="6"/>
        <end position="26"/>
    </location>
</feature>
<protein>
    <submittedName>
        <fullName evidence="7">Uncharacterized protein</fullName>
    </submittedName>
</protein>
<dbReference type="RefSeq" id="XP_007603905.1">
    <property type="nucleotide sequence ID" value="XM_007603843.1"/>
</dbReference>
<dbReference type="InParanoid" id="L2GNZ8"/>
<keyword evidence="3 6" id="KW-0812">Transmembrane</keyword>
<keyword evidence="8" id="KW-1185">Reference proteome</keyword>
<gene>
    <name evidence="7" type="ORF">VICG_00452</name>
</gene>
<feature type="transmembrane region" description="Helical" evidence="6">
    <location>
        <begin position="123"/>
        <end position="148"/>
    </location>
</feature>
<dbReference type="Proteomes" id="UP000011082">
    <property type="component" value="Unassembled WGS sequence"/>
</dbReference>
<dbReference type="VEuPathDB" id="MicrosporidiaDB:VICG_00452"/>
<dbReference type="PANTHER" id="PTHR13144">
    <property type="entry name" value="TEX261 PROTEIN"/>
    <property type="match status" value="1"/>
</dbReference>
<feature type="transmembrane region" description="Helical" evidence="6">
    <location>
        <begin position="62"/>
        <end position="82"/>
    </location>
</feature>
<evidence type="ECO:0000256" key="6">
    <source>
        <dbReference type="SAM" id="Phobius"/>
    </source>
</evidence>
<dbReference type="GO" id="GO:0006888">
    <property type="term" value="P:endoplasmic reticulum to Golgi vesicle-mediated transport"/>
    <property type="evidence" value="ECO:0007669"/>
    <property type="project" value="InterPro"/>
</dbReference>